<keyword evidence="1" id="KW-0812">Transmembrane</keyword>
<name>A0A285NWG8_9AQUI</name>
<feature type="transmembrane region" description="Helical" evidence="1">
    <location>
        <begin position="12"/>
        <end position="40"/>
    </location>
</feature>
<reference evidence="3" key="1">
    <citation type="submission" date="2017-09" db="EMBL/GenBank/DDBJ databases">
        <authorList>
            <person name="Varghese N."/>
            <person name="Submissions S."/>
        </authorList>
    </citation>
    <scope>NUCLEOTIDE SEQUENCE [LARGE SCALE GENOMIC DNA]</scope>
    <source>
        <strain evidence="3">DSM 2913</strain>
    </source>
</reference>
<feature type="transmembrane region" description="Helical" evidence="1">
    <location>
        <begin position="132"/>
        <end position="150"/>
    </location>
</feature>
<keyword evidence="1" id="KW-1133">Transmembrane helix</keyword>
<evidence type="ECO:0000313" key="2">
    <source>
        <dbReference type="EMBL" id="SNZ12236.1"/>
    </source>
</evidence>
<evidence type="ECO:0000256" key="1">
    <source>
        <dbReference type="SAM" id="Phobius"/>
    </source>
</evidence>
<accession>A0A285NWG8</accession>
<protein>
    <submittedName>
        <fullName evidence="2">Uncharacterized protein</fullName>
    </submittedName>
</protein>
<feature type="transmembrane region" description="Helical" evidence="1">
    <location>
        <begin position="60"/>
        <end position="82"/>
    </location>
</feature>
<gene>
    <name evidence="2" type="ORF">SAMN06265353_0497</name>
</gene>
<dbReference type="AlphaFoldDB" id="A0A285NWG8"/>
<evidence type="ECO:0000313" key="3">
    <source>
        <dbReference type="Proteomes" id="UP000218627"/>
    </source>
</evidence>
<sequence>MRVINEVNFFSYFFSSLVAGYVMMAVDIMMDGFLGLFGTYREYLNIIKQFGMFNGFEDVIMVLGHMINSVVLALFFVHPAVYRRLPFKGGIAKGIVFGAFWHVCVVLFLFITSLGGAKFSITMMSASLSSQVSLFLLHLVWGAVLGLLYWQKD</sequence>
<keyword evidence="3" id="KW-1185">Reference proteome</keyword>
<keyword evidence="1" id="KW-0472">Membrane</keyword>
<feature type="transmembrane region" description="Helical" evidence="1">
    <location>
        <begin position="94"/>
        <end position="112"/>
    </location>
</feature>
<dbReference type="Proteomes" id="UP000218627">
    <property type="component" value="Unassembled WGS sequence"/>
</dbReference>
<dbReference type="EMBL" id="OBEN01000001">
    <property type="protein sequence ID" value="SNZ12236.1"/>
    <property type="molecule type" value="Genomic_DNA"/>
</dbReference>
<organism evidence="2 3">
    <name type="scientific">Hydrogenobacter hydrogenophilus</name>
    <dbReference type="NCBI Taxonomy" id="35835"/>
    <lineage>
        <taxon>Bacteria</taxon>
        <taxon>Pseudomonadati</taxon>
        <taxon>Aquificota</taxon>
        <taxon>Aquificia</taxon>
        <taxon>Aquificales</taxon>
        <taxon>Aquificaceae</taxon>
        <taxon>Hydrogenobacter</taxon>
    </lineage>
</organism>
<proteinExistence type="predicted"/>